<gene>
    <name evidence="13" type="ORF">CFH83_08875</name>
</gene>
<dbReference type="PANTHER" id="PTHR41523:SF8">
    <property type="entry name" value="ETHYLENE RESPONSE SENSOR PROTEIN"/>
    <property type="match status" value="1"/>
</dbReference>
<keyword evidence="3" id="KW-0597">Phosphoprotein</keyword>
<evidence type="ECO:0000256" key="1">
    <source>
        <dbReference type="ARBA" id="ARBA00000085"/>
    </source>
</evidence>
<feature type="transmembrane region" description="Helical" evidence="9">
    <location>
        <begin position="182"/>
        <end position="204"/>
    </location>
</feature>
<keyword evidence="9" id="KW-1133">Transmembrane helix</keyword>
<keyword evidence="4" id="KW-0808">Transferase</keyword>
<evidence type="ECO:0000256" key="3">
    <source>
        <dbReference type="ARBA" id="ARBA00022553"/>
    </source>
</evidence>
<evidence type="ECO:0000313" key="13">
    <source>
        <dbReference type="EMBL" id="DAB37890.1"/>
    </source>
</evidence>
<evidence type="ECO:0000313" key="14">
    <source>
        <dbReference type="Proteomes" id="UP000228859"/>
    </source>
</evidence>
<feature type="transmembrane region" description="Helical" evidence="9">
    <location>
        <begin position="247"/>
        <end position="267"/>
    </location>
</feature>
<feature type="transmembrane region" description="Helical" evidence="9">
    <location>
        <begin position="279"/>
        <end position="297"/>
    </location>
</feature>
<feature type="transmembrane region" description="Helical" evidence="9">
    <location>
        <begin position="303"/>
        <end position="325"/>
    </location>
</feature>
<keyword evidence="7" id="KW-0067">ATP-binding</keyword>
<dbReference type="EMBL" id="DLUI01000125">
    <property type="protein sequence ID" value="DAB37890.1"/>
    <property type="molecule type" value="Genomic_DNA"/>
</dbReference>
<proteinExistence type="predicted"/>
<feature type="transmembrane region" description="Helical" evidence="9">
    <location>
        <begin position="211"/>
        <end position="235"/>
    </location>
</feature>
<dbReference type="Pfam" id="PF07568">
    <property type="entry name" value="HisKA_2"/>
    <property type="match status" value="1"/>
</dbReference>
<dbReference type="Pfam" id="PF07695">
    <property type="entry name" value="7TMR-DISM_7TM"/>
    <property type="match status" value="1"/>
</dbReference>
<evidence type="ECO:0000256" key="2">
    <source>
        <dbReference type="ARBA" id="ARBA00012438"/>
    </source>
</evidence>
<feature type="transmembrane region" description="Helical" evidence="9">
    <location>
        <begin position="337"/>
        <end position="360"/>
    </location>
</feature>
<keyword evidence="8" id="KW-0175">Coiled coil</keyword>
<evidence type="ECO:0000259" key="10">
    <source>
        <dbReference type="Pfam" id="PF07568"/>
    </source>
</evidence>
<evidence type="ECO:0000256" key="8">
    <source>
        <dbReference type="SAM" id="Coils"/>
    </source>
</evidence>
<dbReference type="Proteomes" id="UP000228859">
    <property type="component" value="Unassembled WGS sequence"/>
</dbReference>
<dbReference type="InterPro" id="IPR011623">
    <property type="entry name" value="7TMR_DISM_rcpt_extracell_dom1"/>
</dbReference>
<feature type="domain" description="7TM-DISM receptor extracellular" evidence="11">
    <location>
        <begin position="183"/>
        <end position="386"/>
    </location>
</feature>
<keyword evidence="9" id="KW-0812">Transmembrane</keyword>
<evidence type="ECO:0000256" key="5">
    <source>
        <dbReference type="ARBA" id="ARBA00022741"/>
    </source>
</evidence>
<dbReference type="Gene3D" id="3.30.450.20">
    <property type="entry name" value="PAS domain"/>
    <property type="match status" value="1"/>
</dbReference>
<dbReference type="GO" id="GO:0005524">
    <property type="term" value="F:ATP binding"/>
    <property type="evidence" value="ECO:0007669"/>
    <property type="project" value="UniProtKB-KW"/>
</dbReference>
<reference evidence="13 14" key="1">
    <citation type="journal article" date="2017" name="Front. Microbiol.">
        <title>Comparative Genomic Analysis of the Class Epsilonproteobacteria and Proposed Reclassification to Epsilonbacteraeota (phyl. nov.).</title>
        <authorList>
            <person name="Waite D.W."/>
            <person name="Vanwonterghem I."/>
            <person name="Rinke C."/>
            <person name="Parks D.H."/>
            <person name="Zhang Y."/>
            <person name="Takai K."/>
            <person name="Sievert S.M."/>
            <person name="Simon J."/>
            <person name="Campbell B.J."/>
            <person name="Hanson T.E."/>
            <person name="Woyke T."/>
            <person name="Klotz M.G."/>
            <person name="Hugenholtz P."/>
        </authorList>
    </citation>
    <scope>NUCLEOTIDE SEQUENCE [LARGE SCALE GENOMIC DNA]</scope>
    <source>
        <strain evidence="13">UBA12443</strain>
    </source>
</reference>
<keyword evidence="6" id="KW-0418">Kinase</keyword>
<sequence>MKEQMRIIVIFIFLSALIRAENYVDVTASHTPLHENYLYLEATNGELNLDSVLMEDTQKMFRPLNGRSAGFGLTKSDFWIKLSLENPQKYPIKRLLKFNYPLLDSVTFYRITSDGTYSRKISGDSVALTLHEKKDENIIFHLTMEAQTKETLYFHIRSMSSMDLELYLMSFEQYYASEMQKIAILGIFYGGAAIMILYNFFLFLSIRERSYFYYVVFQIANLLALLALSGVAFRYIWPDHPALNNTIIPFLIVLAHVLALMFTRTFLDTKALLPKQDKALQIILAFSLIILIFTTLLDYYHGLILSVIVLFIATSSMVTVGLIAYYRYNVRASKFYLIAWILLFIGTMLTGMKNIGLLPINFFTTWGTHIGVFFELLLLSFGLADRINVIRIQKERFQEEAAEKAKILTKVLRQSKEELAREVKERTEELFLANQELHKSVSIKEALLKEVHHRVKNNLQVIISMMWLQRRRTQNEAVHTLIDDSTARLQSMAVIHEMLYQNNDITLVNLEEYLRSLVDLCRRNTLSESVRIDASFQPLEINMDSAVTIGLICNEVLSNVFKHAYRGTDTGNKLFIRCEQRGNRVSLRIKDNGIGFEGFTQNKKCIGIMLVHSLADKLPDAQIVYKKYKGTYFRLEFLNESDISDR</sequence>
<feature type="domain" description="Signal transduction histidine kinase subgroup 2 dimerisation and phosphoacceptor" evidence="10">
    <location>
        <begin position="450"/>
        <end position="519"/>
    </location>
</feature>
<accession>A0A2D3WFN4</accession>
<dbReference type="InterPro" id="IPR011495">
    <property type="entry name" value="Sig_transdc_His_kin_sub2_dim/P"/>
</dbReference>
<evidence type="ECO:0000256" key="7">
    <source>
        <dbReference type="ARBA" id="ARBA00022840"/>
    </source>
</evidence>
<dbReference type="Pfam" id="PF07696">
    <property type="entry name" value="7TMR-DISMED2"/>
    <property type="match status" value="1"/>
</dbReference>
<dbReference type="Gene3D" id="3.30.565.10">
    <property type="entry name" value="Histidine kinase-like ATPase, C-terminal domain"/>
    <property type="match status" value="1"/>
</dbReference>
<dbReference type="SUPFAM" id="SSF55874">
    <property type="entry name" value="ATPase domain of HSP90 chaperone/DNA topoisomerase II/histidine kinase"/>
    <property type="match status" value="1"/>
</dbReference>
<feature type="coiled-coil region" evidence="8">
    <location>
        <begin position="398"/>
        <end position="436"/>
    </location>
</feature>
<evidence type="ECO:0000259" key="12">
    <source>
        <dbReference type="Pfam" id="PF07696"/>
    </source>
</evidence>
<keyword evidence="5" id="KW-0547">Nucleotide-binding</keyword>
<dbReference type="InterPro" id="IPR036890">
    <property type="entry name" value="HATPase_C_sf"/>
</dbReference>
<dbReference type="EC" id="2.7.13.3" evidence="2"/>
<dbReference type="GO" id="GO:0004673">
    <property type="term" value="F:protein histidine kinase activity"/>
    <property type="evidence" value="ECO:0007669"/>
    <property type="project" value="UniProtKB-EC"/>
</dbReference>
<dbReference type="InterPro" id="IPR011622">
    <property type="entry name" value="7TMR_DISM_rcpt_extracell_dom2"/>
</dbReference>
<dbReference type="PANTHER" id="PTHR41523">
    <property type="entry name" value="TWO-COMPONENT SYSTEM SENSOR PROTEIN"/>
    <property type="match status" value="1"/>
</dbReference>
<evidence type="ECO:0000256" key="9">
    <source>
        <dbReference type="SAM" id="Phobius"/>
    </source>
</evidence>
<name>A0A2D3WFN4_9BACT</name>
<evidence type="ECO:0000259" key="11">
    <source>
        <dbReference type="Pfam" id="PF07695"/>
    </source>
</evidence>
<feature type="domain" description="7TM-DISM receptor extracellular" evidence="12">
    <location>
        <begin position="39"/>
        <end position="170"/>
    </location>
</feature>
<keyword evidence="9" id="KW-0472">Membrane</keyword>
<feature type="transmembrane region" description="Helical" evidence="9">
    <location>
        <begin position="366"/>
        <end position="384"/>
    </location>
</feature>
<dbReference type="Gene3D" id="2.60.40.2380">
    <property type="match status" value="1"/>
</dbReference>
<comment type="catalytic activity">
    <reaction evidence="1">
        <text>ATP + protein L-histidine = ADP + protein N-phospho-L-histidine.</text>
        <dbReference type="EC" id="2.7.13.3"/>
    </reaction>
</comment>
<protein>
    <recommendedName>
        <fullName evidence="2">histidine kinase</fullName>
        <ecNumber evidence="2">2.7.13.3</ecNumber>
    </recommendedName>
</protein>
<evidence type="ECO:0000256" key="4">
    <source>
        <dbReference type="ARBA" id="ARBA00022679"/>
    </source>
</evidence>
<comment type="caution">
    <text evidence="13">The sequence shown here is derived from an EMBL/GenBank/DDBJ whole genome shotgun (WGS) entry which is preliminary data.</text>
</comment>
<dbReference type="AlphaFoldDB" id="A0A2D3WFN4"/>
<evidence type="ECO:0000256" key="6">
    <source>
        <dbReference type="ARBA" id="ARBA00022777"/>
    </source>
</evidence>
<organism evidence="13 14">
    <name type="scientific">Sulfuricurvum kujiense</name>
    <dbReference type="NCBI Taxonomy" id="148813"/>
    <lineage>
        <taxon>Bacteria</taxon>
        <taxon>Pseudomonadati</taxon>
        <taxon>Campylobacterota</taxon>
        <taxon>Epsilonproteobacteria</taxon>
        <taxon>Campylobacterales</taxon>
        <taxon>Sulfurimonadaceae</taxon>
        <taxon>Sulfuricurvum</taxon>
    </lineage>
</organism>